<reference evidence="5" key="1">
    <citation type="submission" date="2016-11" db="UniProtKB">
        <authorList>
            <consortium name="WormBaseParasite"/>
        </authorList>
    </citation>
    <scope>IDENTIFICATION</scope>
</reference>
<proteinExistence type="inferred from homology"/>
<evidence type="ECO:0000256" key="2">
    <source>
        <dbReference type="RuleBase" id="RU367113"/>
    </source>
</evidence>
<dbReference type="GO" id="GO:0004518">
    <property type="term" value="F:nuclease activity"/>
    <property type="evidence" value="ECO:0007669"/>
    <property type="project" value="UniProtKB-KW"/>
</dbReference>
<dbReference type="PANTHER" id="PTHR12395">
    <property type="entry name" value="DOM-3 RELATED"/>
    <property type="match status" value="1"/>
</dbReference>
<dbReference type="Pfam" id="PF08652">
    <property type="entry name" value="RAI1"/>
    <property type="match status" value="1"/>
</dbReference>
<dbReference type="GO" id="GO:0005634">
    <property type="term" value="C:nucleus"/>
    <property type="evidence" value="ECO:0007669"/>
    <property type="project" value="UniProtKB-SubCell"/>
</dbReference>
<protein>
    <recommendedName>
        <fullName evidence="2">Decapping nuclease</fullName>
        <ecNumber evidence="2">3.6.1.-</ecNumber>
    </recommendedName>
</protein>
<comment type="similarity">
    <text evidence="1 2">Belongs to the DXO/Dom3Z family.</text>
</comment>
<organism evidence="4 5">
    <name type="scientific">Caenorhabditis tropicalis</name>
    <dbReference type="NCBI Taxonomy" id="1561998"/>
    <lineage>
        <taxon>Eukaryota</taxon>
        <taxon>Metazoa</taxon>
        <taxon>Ecdysozoa</taxon>
        <taxon>Nematoda</taxon>
        <taxon>Chromadorea</taxon>
        <taxon>Rhabditida</taxon>
        <taxon>Rhabditina</taxon>
        <taxon>Rhabditomorpha</taxon>
        <taxon>Rhabditoidea</taxon>
        <taxon>Rhabditidae</taxon>
        <taxon>Peloderinae</taxon>
        <taxon>Caenorhabditis</taxon>
    </lineage>
</organism>
<keyword evidence="4" id="KW-1185">Reference proteome</keyword>
<feature type="domain" description="RAI1-like" evidence="3">
    <location>
        <begin position="9"/>
        <end position="300"/>
    </location>
</feature>
<dbReference type="GO" id="GO:0005829">
    <property type="term" value="C:cytosol"/>
    <property type="evidence" value="ECO:0007669"/>
    <property type="project" value="TreeGrafter"/>
</dbReference>
<keyword evidence="2" id="KW-0539">Nucleus</keyword>
<sequence length="320" mass="35995">MSITIDINQIGSYTRLRDNSVKVDTPASRLNENPRLYGDLKNKQLDLSKGSDNFRDEGYGDVFFSFSNYLKSKFPSGTLLKDAVDADFISTRQNLTLIAKSAFDTKKLVVIRALRKNGVIFLCNTASENEKPYSGYGCGFGYKFEQYMTLNENGKPYGENEGVSNAECWKAVLRTTFKSETGAVKVLYAAETDAVDRDGKFCEMKTSAYSPQSWLSDQSLHHYLQCYLGGVSFFVKGHKNKRFIDEVEKIDVSSIPGMGVTWRPADCLTRLFKVLQEVKEKLTEDGKALKIKIGNGGVTYESENGNDCHFVNQQLLDYFN</sequence>
<dbReference type="InterPro" id="IPR013961">
    <property type="entry name" value="RAI1"/>
</dbReference>
<evidence type="ECO:0000313" key="5">
    <source>
        <dbReference type="WBParaSite" id="Csp11.Scaffold481.g1862.t1"/>
    </source>
</evidence>
<comment type="cofactor">
    <cofactor evidence="2">
        <name>a divalent metal cation</name>
        <dbReference type="ChEBI" id="CHEBI:60240"/>
    </cofactor>
</comment>
<dbReference type="WBParaSite" id="Csp11.Scaffold481.g1862.t1">
    <property type="protein sequence ID" value="Csp11.Scaffold481.g1862.t1"/>
    <property type="gene ID" value="Csp11.Scaffold481.g1862"/>
</dbReference>
<keyword evidence="2" id="KW-0694">RNA-binding</keyword>
<dbReference type="AlphaFoldDB" id="A0A1I7T2R5"/>
<keyword evidence="2" id="KW-0479">Metal-binding</keyword>
<evidence type="ECO:0000313" key="4">
    <source>
        <dbReference type="Proteomes" id="UP000095282"/>
    </source>
</evidence>
<keyword evidence="2" id="KW-0540">Nuclease</keyword>
<name>A0A1I7T2R5_9PELO</name>
<dbReference type="eggNOG" id="KOG1982">
    <property type="taxonomic scope" value="Eukaryota"/>
</dbReference>
<comment type="subcellular location">
    <subcellularLocation>
        <location evidence="2">Nucleus</location>
    </subcellularLocation>
</comment>
<dbReference type="STRING" id="1561998.A0A1I7T2R5"/>
<keyword evidence="2" id="KW-0547">Nucleotide-binding</keyword>
<evidence type="ECO:0000256" key="1">
    <source>
        <dbReference type="ARBA" id="ARBA00006562"/>
    </source>
</evidence>
<dbReference type="GO" id="GO:0034353">
    <property type="term" value="F:mRNA 5'-diphosphatase activity"/>
    <property type="evidence" value="ECO:0007669"/>
    <property type="project" value="TreeGrafter"/>
</dbReference>
<comment type="function">
    <text evidence="2">Decapping enzyme for NAD-capped RNAs: specifically hydrolyzes the nicotinamide adenine dinucleotide (NAD) cap from a subset of RNAs by removing the entire NAD moiety from the 5'-end of an NAD-capped RNA.</text>
</comment>
<dbReference type="EC" id="3.6.1.-" evidence="2"/>
<dbReference type="GO" id="GO:0000956">
    <property type="term" value="P:nuclear-transcribed mRNA catabolic process"/>
    <property type="evidence" value="ECO:0007669"/>
    <property type="project" value="TreeGrafter"/>
</dbReference>
<dbReference type="InterPro" id="IPR039039">
    <property type="entry name" value="RAI1-like_fam"/>
</dbReference>
<dbReference type="PANTHER" id="PTHR12395:SF26">
    <property type="entry name" value="DECAPPING NUCLEASE"/>
    <property type="match status" value="1"/>
</dbReference>
<dbReference type="GO" id="GO:0110155">
    <property type="term" value="P:NAD-cap decapping"/>
    <property type="evidence" value="ECO:0007669"/>
    <property type="project" value="TreeGrafter"/>
</dbReference>
<evidence type="ECO:0000259" key="3">
    <source>
        <dbReference type="Pfam" id="PF08652"/>
    </source>
</evidence>
<dbReference type="GO" id="GO:0000166">
    <property type="term" value="F:nucleotide binding"/>
    <property type="evidence" value="ECO:0007669"/>
    <property type="project" value="UniProtKB-KW"/>
</dbReference>
<accession>A0A1I7T2R5</accession>
<keyword evidence="2" id="KW-0378">Hydrolase</keyword>
<dbReference type="GO" id="GO:0003723">
    <property type="term" value="F:RNA binding"/>
    <property type="evidence" value="ECO:0007669"/>
    <property type="project" value="UniProtKB-KW"/>
</dbReference>
<dbReference type="GO" id="GO:0046872">
    <property type="term" value="F:metal ion binding"/>
    <property type="evidence" value="ECO:0007669"/>
    <property type="project" value="UniProtKB-KW"/>
</dbReference>
<dbReference type="Proteomes" id="UP000095282">
    <property type="component" value="Unplaced"/>
</dbReference>